<dbReference type="SUPFAM" id="SSF53098">
    <property type="entry name" value="Ribonuclease H-like"/>
    <property type="match status" value="1"/>
</dbReference>
<dbReference type="eggNOG" id="KOG0017">
    <property type="taxonomic scope" value="Eukaryota"/>
</dbReference>
<dbReference type="AlphaFoldDB" id="W5MTL5"/>
<dbReference type="FunFam" id="3.30.420.10:FF:000032">
    <property type="entry name" value="Retrovirus-related Pol polyprotein from transposon 297-like Protein"/>
    <property type="match status" value="1"/>
</dbReference>
<dbReference type="InterPro" id="IPR050951">
    <property type="entry name" value="Retrovirus_Pol_polyprotein"/>
</dbReference>
<proteinExistence type="predicted"/>
<dbReference type="PROSITE" id="PS50994">
    <property type="entry name" value="INTEGRASE"/>
    <property type="match status" value="1"/>
</dbReference>
<dbReference type="GO" id="GO:0003676">
    <property type="term" value="F:nucleic acid binding"/>
    <property type="evidence" value="ECO:0007669"/>
    <property type="project" value="InterPro"/>
</dbReference>
<dbReference type="GeneTree" id="ENSGT01000000214408"/>
<dbReference type="PANTHER" id="PTHR37984:SF5">
    <property type="entry name" value="PROTEIN NYNRIN-LIKE"/>
    <property type="match status" value="1"/>
</dbReference>
<accession>W5MTL5</accession>
<sequence>PTRRATAPPQQHQVGAPMEWVGVDVLAPFPRTEAGNCYVLVAMDYFTKWPEAYALPDQSAPTVADALLERMFARLGEVFARVCQHLGITKTRTTPLYPQSDGLMERFNRTLATQLATLVSRPQRDWDRHLPVALWAYRTAVQESTGCTPASLMLGRDMRTPVDLVFGPPPGDGSAPLAGLDYKWDLRQRMRCVHSFAWTHLTQAGVRGPAFQHGDWVYSPHCRKGLRPKLAPSWEGPAEVLGVVGEVCYRVRLRTRGRVVVLHRDRLAPR</sequence>
<dbReference type="GO" id="GO:0015074">
    <property type="term" value="P:DNA integration"/>
    <property type="evidence" value="ECO:0007669"/>
    <property type="project" value="InterPro"/>
</dbReference>
<dbReference type="Gene3D" id="3.30.420.10">
    <property type="entry name" value="Ribonuclease H-like superfamily/Ribonuclease H"/>
    <property type="match status" value="1"/>
</dbReference>
<reference evidence="3" key="1">
    <citation type="submission" date="2011-12" db="EMBL/GenBank/DDBJ databases">
        <title>The Draft Genome of Lepisosteus oculatus.</title>
        <authorList>
            <consortium name="The Broad Institute Genome Assembly &amp; Analysis Group"/>
            <consortium name="Computational R&amp;D Group"/>
            <consortium name="and Sequencing Platform"/>
            <person name="Di Palma F."/>
            <person name="Alfoldi J."/>
            <person name="Johnson J."/>
            <person name="Berlin A."/>
            <person name="Gnerre S."/>
            <person name="Jaffe D."/>
            <person name="MacCallum I."/>
            <person name="Young S."/>
            <person name="Walker B.J."/>
            <person name="Lander E.S."/>
            <person name="Lindblad-Toh K."/>
        </authorList>
    </citation>
    <scope>NUCLEOTIDE SEQUENCE [LARGE SCALE GENOMIC DNA]</scope>
</reference>
<dbReference type="InParanoid" id="W5MTL5"/>
<keyword evidence="3" id="KW-1185">Reference proteome</keyword>
<evidence type="ECO:0000313" key="2">
    <source>
        <dbReference type="Ensembl" id="ENSLOCP00000011724.1"/>
    </source>
</evidence>
<reference evidence="2" key="3">
    <citation type="submission" date="2025-09" db="UniProtKB">
        <authorList>
            <consortium name="Ensembl"/>
        </authorList>
    </citation>
    <scope>IDENTIFICATION</scope>
</reference>
<dbReference type="PANTHER" id="PTHR37984">
    <property type="entry name" value="PROTEIN CBG26694"/>
    <property type="match status" value="1"/>
</dbReference>
<organism evidence="2 3">
    <name type="scientific">Lepisosteus oculatus</name>
    <name type="common">Spotted gar</name>
    <dbReference type="NCBI Taxonomy" id="7918"/>
    <lineage>
        <taxon>Eukaryota</taxon>
        <taxon>Metazoa</taxon>
        <taxon>Chordata</taxon>
        <taxon>Craniata</taxon>
        <taxon>Vertebrata</taxon>
        <taxon>Euteleostomi</taxon>
        <taxon>Actinopterygii</taxon>
        <taxon>Neopterygii</taxon>
        <taxon>Holostei</taxon>
        <taxon>Semionotiformes</taxon>
        <taxon>Lepisosteidae</taxon>
        <taxon>Lepisosteus</taxon>
    </lineage>
</organism>
<dbReference type="STRING" id="7918.ENSLOCP00000011724"/>
<dbReference type="HOGENOM" id="CLU_000384_6_0_1"/>
<reference evidence="2" key="2">
    <citation type="submission" date="2025-08" db="UniProtKB">
        <authorList>
            <consortium name="Ensembl"/>
        </authorList>
    </citation>
    <scope>IDENTIFICATION</scope>
</reference>
<dbReference type="InterPro" id="IPR036397">
    <property type="entry name" value="RNaseH_sf"/>
</dbReference>
<dbReference type="InterPro" id="IPR012337">
    <property type="entry name" value="RNaseH-like_sf"/>
</dbReference>
<protein>
    <recommendedName>
        <fullName evidence="1">Integrase catalytic domain-containing protein</fullName>
    </recommendedName>
</protein>
<dbReference type="OMA" id="HITHRTT"/>
<evidence type="ECO:0000259" key="1">
    <source>
        <dbReference type="PROSITE" id="PS50994"/>
    </source>
</evidence>
<feature type="domain" description="Integrase catalytic" evidence="1">
    <location>
        <begin position="13"/>
        <end position="157"/>
    </location>
</feature>
<evidence type="ECO:0000313" key="3">
    <source>
        <dbReference type="Proteomes" id="UP000018468"/>
    </source>
</evidence>
<dbReference type="Ensembl" id="ENSLOCT00000011742.1">
    <property type="protein sequence ID" value="ENSLOCP00000011724.1"/>
    <property type="gene ID" value="ENSLOCG00000009598.1"/>
</dbReference>
<dbReference type="Proteomes" id="UP000018468">
    <property type="component" value="Linkage group LG3"/>
</dbReference>
<dbReference type="InterPro" id="IPR001584">
    <property type="entry name" value="Integrase_cat-core"/>
</dbReference>
<dbReference type="EMBL" id="AHAT01014005">
    <property type="status" value="NOT_ANNOTATED_CDS"/>
    <property type="molecule type" value="Genomic_DNA"/>
</dbReference>
<name>W5MTL5_LEPOC</name>